<keyword evidence="3" id="KW-1185">Reference proteome</keyword>
<gene>
    <name evidence="2" type="ORF">LY79DRAFT_649957</name>
</gene>
<reference evidence="2" key="1">
    <citation type="submission" date="2021-06" db="EMBL/GenBank/DDBJ databases">
        <title>Comparative genomics, transcriptomics and evolutionary studies reveal genomic signatures of adaptation to plant cell wall in hemibiotrophic fungi.</title>
        <authorList>
            <consortium name="DOE Joint Genome Institute"/>
            <person name="Baroncelli R."/>
            <person name="Diaz J.F."/>
            <person name="Benocci T."/>
            <person name="Peng M."/>
            <person name="Battaglia E."/>
            <person name="Haridas S."/>
            <person name="Andreopoulos W."/>
            <person name="Labutti K."/>
            <person name="Pangilinan J."/>
            <person name="Floch G.L."/>
            <person name="Makela M.R."/>
            <person name="Henrissat B."/>
            <person name="Grigoriev I.V."/>
            <person name="Crouch J.A."/>
            <person name="De Vries R.P."/>
            <person name="Sukno S.A."/>
            <person name="Thon M.R."/>
        </authorList>
    </citation>
    <scope>NUCLEOTIDE SEQUENCE</scope>
    <source>
        <strain evidence="2">CBS 125086</strain>
    </source>
</reference>
<proteinExistence type="predicted"/>
<dbReference type="InterPro" id="IPR036291">
    <property type="entry name" value="NAD(P)-bd_dom_sf"/>
</dbReference>
<dbReference type="AlphaFoldDB" id="A0AAD8V4C9"/>
<dbReference type="RefSeq" id="XP_060413761.1">
    <property type="nucleotide sequence ID" value="XM_060562531.1"/>
</dbReference>
<dbReference type="Gene3D" id="3.40.50.720">
    <property type="entry name" value="NAD(P)-binding Rossmann-like Domain"/>
    <property type="match status" value="1"/>
</dbReference>
<dbReference type="GeneID" id="85446771"/>
<dbReference type="PANTHER" id="PTHR43162">
    <property type="match status" value="1"/>
</dbReference>
<dbReference type="InterPro" id="IPR016040">
    <property type="entry name" value="NAD(P)-bd_dom"/>
</dbReference>
<dbReference type="Gene3D" id="3.90.25.10">
    <property type="entry name" value="UDP-galactose 4-epimerase, domain 1"/>
    <property type="match status" value="1"/>
</dbReference>
<feature type="domain" description="NAD(P)-binding" evidence="1">
    <location>
        <begin position="6"/>
        <end position="97"/>
    </location>
</feature>
<dbReference type="InterPro" id="IPR051604">
    <property type="entry name" value="Ergot_Alk_Oxidoreductase"/>
</dbReference>
<sequence>MIAVIGAAGKVGFATTLALRQANVPVRAILRDHSKAARLRALGCEIAIADLHDADALGNAIAGAGTVQARDGAQDVVLALEKAQPKRVLAISDYGAHVGFDIGMPTMCGTLKTRISQLQGHKVILRSAEHMQNWNRAIPAAIVSGTLTSFPILTSSLLPTVSAPDVGKVAPEIIRQAIRDDELQIIHVEGPQRYSVQDVAAALSELLGREIGVEVAPREQWKEALQGGMSASLAELLPKANDALNQGGLIDIEPNGEVVYGTTELVAGLRLLLPTQLDVAQHDA</sequence>
<evidence type="ECO:0000259" key="1">
    <source>
        <dbReference type="Pfam" id="PF13460"/>
    </source>
</evidence>
<name>A0AAD8V4C9_9PEZI</name>
<protein>
    <submittedName>
        <fullName evidence="2">NmrA family protein</fullName>
    </submittedName>
</protein>
<dbReference type="Pfam" id="PF13460">
    <property type="entry name" value="NAD_binding_10"/>
    <property type="match status" value="1"/>
</dbReference>
<comment type="caution">
    <text evidence="2">The sequence shown here is derived from an EMBL/GenBank/DDBJ whole genome shotgun (WGS) entry which is preliminary data.</text>
</comment>
<dbReference type="Proteomes" id="UP001230504">
    <property type="component" value="Unassembled WGS sequence"/>
</dbReference>
<dbReference type="EMBL" id="JAHLJV010000032">
    <property type="protein sequence ID" value="KAK1590267.1"/>
    <property type="molecule type" value="Genomic_DNA"/>
</dbReference>
<dbReference type="PANTHER" id="PTHR43162:SF1">
    <property type="entry name" value="PRESTALK A DIFFERENTIATION PROTEIN A"/>
    <property type="match status" value="1"/>
</dbReference>
<accession>A0AAD8V4C9</accession>
<evidence type="ECO:0000313" key="2">
    <source>
        <dbReference type="EMBL" id="KAK1590267.1"/>
    </source>
</evidence>
<dbReference type="SUPFAM" id="SSF51735">
    <property type="entry name" value="NAD(P)-binding Rossmann-fold domains"/>
    <property type="match status" value="1"/>
</dbReference>
<organism evidence="2 3">
    <name type="scientific">Colletotrichum navitas</name>
    <dbReference type="NCBI Taxonomy" id="681940"/>
    <lineage>
        <taxon>Eukaryota</taxon>
        <taxon>Fungi</taxon>
        <taxon>Dikarya</taxon>
        <taxon>Ascomycota</taxon>
        <taxon>Pezizomycotina</taxon>
        <taxon>Sordariomycetes</taxon>
        <taxon>Hypocreomycetidae</taxon>
        <taxon>Glomerellales</taxon>
        <taxon>Glomerellaceae</taxon>
        <taxon>Colletotrichum</taxon>
        <taxon>Colletotrichum graminicola species complex</taxon>
    </lineage>
</organism>
<evidence type="ECO:0000313" key="3">
    <source>
        <dbReference type="Proteomes" id="UP001230504"/>
    </source>
</evidence>